<dbReference type="CDD" id="cd18791">
    <property type="entry name" value="SF2_C_RHA"/>
    <property type="match status" value="1"/>
</dbReference>
<evidence type="ECO:0000256" key="1">
    <source>
        <dbReference type="ARBA" id="ARBA00022741"/>
    </source>
</evidence>
<feature type="region of interest" description="Disordered" evidence="5">
    <location>
        <begin position="1"/>
        <end position="30"/>
    </location>
</feature>
<accession>A0A9W8BKU8</accession>
<dbReference type="Gene3D" id="3.40.50.300">
    <property type="entry name" value="P-loop containing nucleotide triphosphate hydrolases"/>
    <property type="match status" value="2"/>
</dbReference>
<dbReference type="InterPro" id="IPR048333">
    <property type="entry name" value="HA2_WH"/>
</dbReference>
<dbReference type="PROSITE" id="PS51192">
    <property type="entry name" value="HELICASE_ATP_BIND_1"/>
    <property type="match status" value="1"/>
</dbReference>
<dbReference type="InterPro" id="IPR001650">
    <property type="entry name" value="Helicase_C-like"/>
</dbReference>
<gene>
    <name evidence="8" type="primary">ucp12</name>
    <name evidence="8" type="ORF">H4R26_001897</name>
</gene>
<dbReference type="PROSITE" id="PS51194">
    <property type="entry name" value="HELICASE_CTER"/>
    <property type="match status" value="1"/>
</dbReference>
<dbReference type="Gene3D" id="1.20.120.1080">
    <property type="match status" value="1"/>
</dbReference>
<dbReference type="OrthoDB" id="5600252at2759"/>
<dbReference type="InterPro" id="IPR059023">
    <property type="entry name" value="RNA_hel_CTD"/>
</dbReference>
<feature type="domain" description="Helicase ATP-binding" evidence="6">
    <location>
        <begin position="556"/>
        <end position="721"/>
    </location>
</feature>
<evidence type="ECO:0000313" key="8">
    <source>
        <dbReference type="EMBL" id="KAJ2005549.1"/>
    </source>
</evidence>
<keyword evidence="9" id="KW-1185">Reference proteome</keyword>
<organism evidence="8 9">
    <name type="scientific">Coemansia thaxteri</name>
    <dbReference type="NCBI Taxonomy" id="2663907"/>
    <lineage>
        <taxon>Eukaryota</taxon>
        <taxon>Fungi</taxon>
        <taxon>Fungi incertae sedis</taxon>
        <taxon>Zoopagomycota</taxon>
        <taxon>Kickxellomycotina</taxon>
        <taxon>Kickxellomycetes</taxon>
        <taxon>Kickxellales</taxon>
        <taxon>Kickxellaceae</taxon>
        <taxon>Coemansia</taxon>
    </lineage>
</organism>
<sequence length="1362" mass="145271">MGSKTKNKTSSGTGGKAEAKKPSEVEAPTGKAAVVPEKLFGGWTGKTPVTLLNEYIQRQQGEGWHRASYNVQGNNEFSCVIRLTRQDKKLGQQTVVFKPVATESTGLRFPTAAEARHMAATYALFRMRANTSLHRLLPPVHRAYWLDLEQVKKKDDREWVYAEDPFAAQAARDREQADRETQRTKARERRERAADAGRHEDLLGPGLRRRWDALAEAHMSEAQRLAAETVVRQWTATWQLGAMEKGEEGEEEDRTRARLEAMGFRPPHVAEAVAAAGAAGALAWLCVHVPEDDQPASVLARAYRPALVVDVGGTGGSLARQRAAQRLARLGFPLSACQAALDSAGSDDVMEAEALAADALIQQACGQPIDSTEEDGVSIPGDFEDEVAALDAIYAGEGRVTRAGAFHVSVRIGPDASLDAWLPPRGGYPALRPPALALASDALPAHLKLHVTRTLARELPRDGLPVLCDAVALLDAHLDAWLAAVPPLAALAQPGRAAEAVVGDPPAITRSARKPNNMTILNCTRALAESQLAVAARPLHAQRMRLPAATAEAEITGLVASHGCVVVAGATGSGKTTQVAQFLLDAGAQARRATFIVCTQPRRISAVSVAARVAAERSEAVGHVVGYAVRGESRRSGDTRLLFCTVGVLLRMLASDPRLVGVTHVVCDEVHERSVDSDVALALLRRARQMRPGLRLALMSATAQGDAFARYFGQSGGLCPSVSIAGRAFPVAEVFAEDLVAQLARSGDSALDPVFGPGWAPRALARAAQDSDAARALQARAQELAASAGDVGGGAMAALAAWEQRFSAPLSIDYALAAAAVRHIHATDRGLSAVLVFMPGAAEISQTIAALSDIESLWLVPLHAGLAPAEQRRVFAHAPAGQRKVVVATNVAETGITVDDVAWVVDSGRVRELRHDPAVRVAKLTTAWCSRAAATQRAGRAGRTQPGTCIRLYTRRSWDAAMPAYAEPEILRTPLEQVCLQVRSLVDGEGGDPRVILDALLDPPPHAAVAHAERLLAAMGAVDSGEGLTALGRFMALIPVDLRLAKMLVMGALLGVLDDAVRVVALMALDRPLFSTARADRDATQKSRAAFAAADGAGSAPLSDWLADLAAFDALADAGAAACRRAHVAPEAVRDAKANMRLLRDALRHTGLLAASSTRQPFRPMVLKAVVFAGLTPNLVRVRLPRPKFTEVISGTVTRDHEPKELAFYALDLVSPAAASGSCGWKSHDTRAERRVFIHPQSTLFSCTTRYRASPFVAYFAQSANDATDRVYLRDATVPGLYALLMFGPAPLNIDHDNKVVVLGGSGALALRAWPRIAVLVTQLRGLLDELLRRKLGAPQDISLPDHPVVQTVLRLIETDGH</sequence>
<dbReference type="Pfam" id="PF04408">
    <property type="entry name" value="WHD_HA2"/>
    <property type="match status" value="1"/>
</dbReference>
<comment type="caution">
    <text evidence="8">The sequence shown here is derived from an EMBL/GenBank/DDBJ whole genome shotgun (WGS) entry which is preliminary data.</text>
</comment>
<dbReference type="CDD" id="cd17917">
    <property type="entry name" value="DEXHc_RHA-like"/>
    <property type="match status" value="1"/>
</dbReference>
<dbReference type="InterPro" id="IPR056328">
    <property type="entry name" value="DSRM_DHX29"/>
</dbReference>
<dbReference type="Pfam" id="PF21010">
    <property type="entry name" value="HA2_C"/>
    <property type="match status" value="1"/>
</dbReference>
<evidence type="ECO:0000259" key="6">
    <source>
        <dbReference type="PROSITE" id="PS51192"/>
    </source>
</evidence>
<dbReference type="GO" id="GO:0003723">
    <property type="term" value="F:RNA binding"/>
    <property type="evidence" value="ECO:0007669"/>
    <property type="project" value="TreeGrafter"/>
</dbReference>
<feature type="domain" description="Helicase C-terminal" evidence="7">
    <location>
        <begin position="826"/>
        <end position="986"/>
    </location>
</feature>
<dbReference type="Pfam" id="PF00271">
    <property type="entry name" value="Helicase_C"/>
    <property type="match status" value="1"/>
</dbReference>
<feature type="compositionally biased region" description="Basic and acidic residues" evidence="5">
    <location>
        <begin position="171"/>
        <end position="201"/>
    </location>
</feature>
<dbReference type="Pfam" id="PF26026">
    <property type="entry name" value="RNA_hel_CTD"/>
    <property type="match status" value="1"/>
</dbReference>
<keyword evidence="4" id="KW-0067">ATP-binding</keyword>
<dbReference type="Pfam" id="PF00270">
    <property type="entry name" value="DEAD"/>
    <property type="match status" value="1"/>
</dbReference>
<proteinExistence type="predicted"/>
<dbReference type="GO" id="GO:0016787">
    <property type="term" value="F:hydrolase activity"/>
    <property type="evidence" value="ECO:0007669"/>
    <property type="project" value="UniProtKB-KW"/>
</dbReference>
<evidence type="ECO:0000256" key="5">
    <source>
        <dbReference type="SAM" id="MobiDB-lite"/>
    </source>
</evidence>
<dbReference type="SUPFAM" id="SSF52540">
    <property type="entry name" value="P-loop containing nucleoside triphosphate hydrolases"/>
    <property type="match status" value="1"/>
</dbReference>
<evidence type="ECO:0000313" key="9">
    <source>
        <dbReference type="Proteomes" id="UP001150907"/>
    </source>
</evidence>
<dbReference type="SMART" id="SM00487">
    <property type="entry name" value="DEXDc"/>
    <property type="match status" value="1"/>
</dbReference>
<dbReference type="Proteomes" id="UP001150907">
    <property type="component" value="Unassembled WGS sequence"/>
</dbReference>
<protein>
    <submittedName>
        <fullName evidence="8">Helicase</fullName>
        <ecNumber evidence="8">3.6.4.13</ecNumber>
    </submittedName>
</protein>
<keyword evidence="2 8" id="KW-0378">Hydrolase</keyword>
<dbReference type="GO" id="GO:0003724">
    <property type="term" value="F:RNA helicase activity"/>
    <property type="evidence" value="ECO:0007669"/>
    <property type="project" value="UniProtKB-EC"/>
</dbReference>
<evidence type="ECO:0000256" key="3">
    <source>
        <dbReference type="ARBA" id="ARBA00022806"/>
    </source>
</evidence>
<evidence type="ECO:0000256" key="2">
    <source>
        <dbReference type="ARBA" id="ARBA00022801"/>
    </source>
</evidence>
<name>A0A9W8BKU8_9FUNG</name>
<evidence type="ECO:0000256" key="4">
    <source>
        <dbReference type="ARBA" id="ARBA00022840"/>
    </source>
</evidence>
<dbReference type="Pfam" id="PF24385">
    <property type="entry name" value="DSRM_DHX29"/>
    <property type="match status" value="1"/>
</dbReference>
<feature type="region of interest" description="Disordered" evidence="5">
    <location>
        <begin position="170"/>
        <end position="201"/>
    </location>
</feature>
<dbReference type="PANTHER" id="PTHR18934">
    <property type="entry name" value="ATP-DEPENDENT RNA HELICASE"/>
    <property type="match status" value="1"/>
</dbReference>
<dbReference type="EMBL" id="JANBQF010000096">
    <property type="protein sequence ID" value="KAJ2005549.1"/>
    <property type="molecule type" value="Genomic_DNA"/>
</dbReference>
<dbReference type="InterPro" id="IPR014001">
    <property type="entry name" value="Helicase_ATP-bd"/>
</dbReference>
<dbReference type="GO" id="GO:0005524">
    <property type="term" value="F:ATP binding"/>
    <property type="evidence" value="ECO:0007669"/>
    <property type="project" value="UniProtKB-KW"/>
</dbReference>
<reference evidence="8" key="1">
    <citation type="submission" date="2022-07" db="EMBL/GenBank/DDBJ databases">
        <title>Phylogenomic reconstructions and comparative analyses of Kickxellomycotina fungi.</title>
        <authorList>
            <person name="Reynolds N.K."/>
            <person name="Stajich J.E."/>
            <person name="Barry K."/>
            <person name="Grigoriev I.V."/>
            <person name="Crous P."/>
            <person name="Smith M.E."/>
        </authorList>
    </citation>
    <scope>NUCLEOTIDE SEQUENCE</scope>
    <source>
        <strain evidence="8">IMI 214461</strain>
    </source>
</reference>
<dbReference type="PANTHER" id="PTHR18934:SF267">
    <property type="entry name" value="ATP-DEPENDENT RNA HELICASE YLR419W-RELATED"/>
    <property type="match status" value="1"/>
</dbReference>
<dbReference type="SMART" id="SM00847">
    <property type="entry name" value="HA2"/>
    <property type="match status" value="1"/>
</dbReference>
<keyword evidence="3 8" id="KW-0347">Helicase</keyword>
<dbReference type="InterPro" id="IPR007502">
    <property type="entry name" value="Helicase-assoc_dom"/>
</dbReference>
<dbReference type="InterPro" id="IPR027417">
    <property type="entry name" value="P-loop_NTPase"/>
</dbReference>
<dbReference type="InterPro" id="IPR011545">
    <property type="entry name" value="DEAD/DEAH_box_helicase_dom"/>
</dbReference>
<dbReference type="EC" id="3.6.4.13" evidence="8"/>
<dbReference type="SMART" id="SM00490">
    <property type="entry name" value="HELICc"/>
    <property type="match status" value="1"/>
</dbReference>
<evidence type="ECO:0000259" key="7">
    <source>
        <dbReference type="PROSITE" id="PS51194"/>
    </source>
</evidence>
<keyword evidence="1" id="KW-0547">Nucleotide-binding</keyword>